<dbReference type="AlphaFoldDB" id="A0A212LBS8"/>
<dbReference type="AntiFam" id="ANF00014">
    <property type="entry name" value="tRNA translation"/>
</dbReference>
<accession>A0A212LBS8</accession>
<evidence type="ECO:0000313" key="1">
    <source>
        <dbReference type="EMBL" id="SCM74819.1"/>
    </source>
</evidence>
<dbReference type="EMBL" id="FMJD01000005">
    <property type="protein sequence ID" value="SCM74819.1"/>
    <property type="molecule type" value="Genomic_DNA"/>
</dbReference>
<protein>
    <submittedName>
        <fullName evidence="1">Uncharacterized protein</fullName>
    </submittedName>
</protein>
<sequence>MRSIAQRNDFKLILEEVAGVTGLEPATSGVTGRHSNQLSYTPAGPYRTARCLAGSAAFRVGER</sequence>
<organism evidence="1">
    <name type="scientific">uncultured Pleomorphomonas sp</name>
    <dbReference type="NCBI Taxonomy" id="442121"/>
    <lineage>
        <taxon>Bacteria</taxon>
        <taxon>Pseudomonadati</taxon>
        <taxon>Pseudomonadota</taxon>
        <taxon>Alphaproteobacteria</taxon>
        <taxon>Hyphomicrobiales</taxon>
        <taxon>Pleomorphomonadaceae</taxon>
        <taxon>Pleomorphomonas</taxon>
        <taxon>environmental samples</taxon>
    </lineage>
</organism>
<gene>
    <name evidence="1" type="ORF">KL86PLE_130365</name>
</gene>
<proteinExistence type="predicted"/>
<name>A0A212LBS8_9HYPH</name>
<reference evidence="1" key="1">
    <citation type="submission" date="2016-08" db="EMBL/GenBank/DDBJ databases">
        <authorList>
            <person name="Seilhamer J.J."/>
        </authorList>
    </citation>
    <scope>NUCLEOTIDE SEQUENCE</scope>
    <source>
        <strain evidence="1">86</strain>
    </source>
</reference>